<dbReference type="Pfam" id="PF04214">
    <property type="entry name" value="DUF411"/>
    <property type="match status" value="1"/>
</dbReference>
<dbReference type="InterPro" id="IPR007332">
    <property type="entry name" value="DUF411"/>
</dbReference>
<evidence type="ECO:0000313" key="2">
    <source>
        <dbReference type="Proteomes" id="UP000229112"/>
    </source>
</evidence>
<name>A0A2M6WJG7_9BACT</name>
<protein>
    <submittedName>
        <fullName evidence="1">CopG family transcriptional regulator</fullName>
    </submittedName>
</protein>
<sequence>MNKKIYLSLGLIILFLGIVIFRQPTPNIVRGATVYRTETCGCCQLYVSYLKRNNYEVEDIILDDLTQLKNSHNIGNEITSCHTTLIDGYAFEGHLPIEVITKFLQETPADFQGIALPGMPSGSPGMPGAKLEAFKVMGIPKIGEPTKVFMDF</sequence>
<comment type="caution">
    <text evidence="1">The sequence shown here is derived from an EMBL/GenBank/DDBJ whole genome shotgun (WGS) entry which is preliminary data.</text>
</comment>
<dbReference type="Proteomes" id="UP000229112">
    <property type="component" value="Unassembled WGS sequence"/>
</dbReference>
<accession>A0A2M6WJG7</accession>
<proteinExistence type="predicted"/>
<dbReference type="AlphaFoldDB" id="A0A2M6WJG7"/>
<gene>
    <name evidence="1" type="ORF">COU06_02735</name>
</gene>
<dbReference type="EMBL" id="PFAY01000027">
    <property type="protein sequence ID" value="PIT92925.1"/>
    <property type="molecule type" value="Genomic_DNA"/>
</dbReference>
<reference evidence="2" key="1">
    <citation type="submission" date="2017-09" db="EMBL/GenBank/DDBJ databases">
        <title>Depth-based differentiation of microbial function through sediment-hosted aquifers and enrichment of novel symbionts in the deep terrestrial subsurface.</title>
        <authorList>
            <person name="Probst A.J."/>
            <person name="Ladd B."/>
            <person name="Jarett J.K."/>
            <person name="Geller-Mcgrath D.E."/>
            <person name="Sieber C.M.K."/>
            <person name="Emerson J.B."/>
            <person name="Anantharaman K."/>
            <person name="Thomas B.C."/>
            <person name="Malmstrom R."/>
            <person name="Stieglmeier M."/>
            <person name="Klingl A."/>
            <person name="Woyke T."/>
            <person name="Ryan C.M."/>
            <person name="Banfield J.F."/>
        </authorList>
    </citation>
    <scope>NUCLEOTIDE SEQUENCE [LARGE SCALE GENOMIC DNA]</scope>
</reference>
<organism evidence="1 2">
    <name type="scientific">Candidatus Harrisonbacteria bacterium CG10_big_fil_rev_8_21_14_0_10_38_8</name>
    <dbReference type="NCBI Taxonomy" id="1974582"/>
    <lineage>
        <taxon>Bacteria</taxon>
        <taxon>Candidatus Harrisoniibacteriota</taxon>
    </lineage>
</organism>
<evidence type="ECO:0000313" key="1">
    <source>
        <dbReference type="EMBL" id="PIT92925.1"/>
    </source>
</evidence>